<proteinExistence type="inferred from homology"/>
<evidence type="ECO:0000256" key="1">
    <source>
        <dbReference type="ARBA" id="ARBA00004651"/>
    </source>
</evidence>
<dbReference type="CDD" id="cd06261">
    <property type="entry name" value="TM_PBP2"/>
    <property type="match status" value="1"/>
</dbReference>
<feature type="transmembrane region" description="Helical" evidence="8">
    <location>
        <begin position="147"/>
        <end position="170"/>
    </location>
</feature>
<comment type="subcellular location">
    <subcellularLocation>
        <location evidence="1 8">Cell membrane</location>
        <topology evidence="1 8">Multi-pass membrane protein</topology>
    </subcellularLocation>
</comment>
<dbReference type="InterPro" id="IPR000515">
    <property type="entry name" value="MetI-like"/>
</dbReference>
<feature type="transmembrane region" description="Helical" evidence="8">
    <location>
        <begin position="54"/>
        <end position="78"/>
    </location>
</feature>
<dbReference type="PANTHER" id="PTHR30450">
    <property type="entry name" value="ABC TRANSPORTER PERMEASE"/>
    <property type="match status" value="1"/>
</dbReference>
<dbReference type="Proteomes" id="UP000317863">
    <property type="component" value="Unassembled WGS sequence"/>
</dbReference>
<organism evidence="10 11">
    <name type="scientific">Peptacetobacter hominis</name>
    <dbReference type="NCBI Taxonomy" id="2743610"/>
    <lineage>
        <taxon>Bacteria</taxon>
        <taxon>Bacillati</taxon>
        <taxon>Bacillota</taxon>
        <taxon>Clostridia</taxon>
        <taxon>Peptostreptococcales</taxon>
        <taxon>Peptostreptococcaceae</taxon>
        <taxon>Peptacetobacter</taxon>
    </lineage>
</organism>
<keyword evidence="11" id="KW-1185">Reference proteome</keyword>
<dbReference type="GO" id="GO:0048473">
    <property type="term" value="P:D-methionine transmembrane transport"/>
    <property type="evidence" value="ECO:0007669"/>
    <property type="project" value="TreeGrafter"/>
</dbReference>
<keyword evidence="5 8" id="KW-0812">Transmembrane</keyword>
<reference evidence="10 11" key="1">
    <citation type="submission" date="2019-02" db="EMBL/GenBank/DDBJ databases">
        <title>Peptostreptococcaceae bacterium ZHW00191 nov., a new bacterium isolated from the human gut.</title>
        <authorList>
            <person name="Zhou H.-W."/>
            <person name="Chen X.-J."/>
        </authorList>
    </citation>
    <scope>NUCLEOTIDE SEQUENCE [LARGE SCALE GENOMIC DNA]</scope>
    <source>
        <strain evidence="10 11">ZHW00191</strain>
    </source>
</reference>
<evidence type="ECO:0000313" key="10">
    <source>
        <dbReference type="EMBL" id="TQQ85318.1"/>
    </source>
</evidence>
<keyword evidence="7 8" id="KW-0472">Membrane</keyword>
<evidence type="ECO:0000256" key="8">
    <source>
        <dbReference type="RuleBase" id="RU363032"/>
    </source>
</evidence>
<dbReference type="Pfam" id="PF00528">
    <property type="entry name" value="BPD_transp_1"/>
    <property type="match status" value="1"/>
</dbReference>
<dbReference type="GO" id="GO:0005886">
    <property type="term" value="C:plasma membrane"/>
    <property type="evidence" value="ECO:0007669"/>
    <property type="project" value="UniProtKB-SubCell"/>
</dbReference>
<dbReference type="AlphaFoldDB" id="A0A544QX96"/>
<keyword evidence="3 8" id="KW-0813">Transport</keyword>
<dbReference type="OrthoDB" id="9793490at2"/>
<accession>A0A544QX96</accession>
<gene>
    <name evidence="10" type="ORF">EXD82_02685</name>
</gene>
<dbReference type="FunFam" id="1.10.3720.10:FF:000002">
    <property type="entry name" value="D-methionine ABC transporter permease MetI"/>
    <property type="match status" value="1"/>
</dbReference>
<dbReference type="Gene3D" id="1.10.3720.10">
    <property type="entry name" value="MetI-like"/>
    <property type="match status" value="1"/>
</dbReference>
<evidence type="ECO:0000313" key="11">
    <source>
        <dbReference type="Proteomes" id="UP000317863"/>
    </source>
</evidence>
<name>A0A544QX96_9FIRM</name>
<comment type="caution">
    <text evidence="10">The sequence shown here is derived from an EMBL/GenBank/DDBJ whole genome shotgun (WGS) entry which is preliminary data.</text>
</comment>
<dbReference type="PROSITE" id="PS50928">
    <property type="entry name" value="ABC_TM1"/>
    <property type="match status" value="1"/>
</dbReference>
<feature type="domain" description="ABC transmembrane type-1" evidence="9">
    <location>
        <begin position="15"/>
        <end position="213"/>
    </location>
</feature>
<evidence type="ECO:0000256" key="4">
    <source>
        <dbReference type="ARBA" id="ARBA00022475"/>
    </source>
</evidence>
<dbReference type="SUPFAM" id="SSF161098">
    <property type="entry name" value="MetI-like"/>
    <property type="match status" value="1"/>
</dbReference>
<evidence type="ECO:0000259" key="9">
    <source>
        <dbReference type="PROSITE" id="PS50928"/>
    </source>
</evidence>
<evidence type="ECO:0000256" key="6">
    <source>
        <dbReference type="ARBA" id="ARBA00022989"/>
    </source>
</evidence>
<evidence type="ECO:0000256" key="7">
    <source>
        <dbReference type="ARBA" id="ARBA00023136"/>
    </source>
</evidence>
<dbReference type="RefSeq" id="WP_142535370.1">
    <property type="nucleotide sequence ID" value="NZ_SGJB01000003.1"/>
</dbReference>
<dbReference type="EMBL" id="SGJB01000003">
    <property type="protein sequence ID" value="TQQ85318.1"/>
    <property type="molecule type" value="Genomic_DNA"/>
</dbReference>
<protein>
    <submittedName>
        <fullName evidence="10">ABC transporter permease</fullName>
    </submittedName>
</protein>
<dbReference type="InterPro" id="IPR035906">
    <property type="entry name" value="MetI-like_sf"/>
</dbReference>
<keyword evidence="4" id="KW-1003">Cell membrane</keyword>
<evidence type="ECO:0000256" key="5">
    <source>
        <dbReference type="ARBA" id="ARBA00022692"/>
    </source>
</evidence>
<sequence length="217" mass="23181">MSISDYFSILFVDALGETLYMTLVPTIIATIIGFIMAVILVVTKPGGLKPNKTVNSILGFIVNILRSFPFIILLFALIPFTRMLVGTSIGETAAIVPITVGSAPFIARVIESALDEVDPGLIEAAKSFGATKTQIVMKVMVKEAMPSIVSGITLSLISILGYTAMAGVVGAGGFGKVALMYGYQRFDNNVMTYTVLCLAVLVQIMQSLGDLLYKKLK</sequence>
<dbReference type="InterPro" id="IPR051322">
    <property type="entry name" value="AA_ABC_Transporter_Permease"/>
</dbReference>
<feature type="transmembrane region" description="Helical" evidence="8">
    <location>
        <begin position="190"/>
        <end position="213"/>
    </location>
</feature>
<comment type="similarity">
    <text evidence="2">Belongs to the binding-protein-dependent transport system permease family. CysTW subfamily.</text>
</comment>
<evidence type="ECO:0000256" key="2">
    <source>
        <dbReference type="ARBA" id="ARBA00007069"/>
    </source>
</evidence>
<evidence type="ECO:0000256" key="3">
    <source>
        <dbReference type="ARBA" id="ARBA00022448"/>
    </source>
</evidence>
<feature type="transmembrane region" description="Helical" evidence="8">
    <location>
        <begin position="20"/>
        <end position="42"/>
    </location>
</feature>
<keyword evidence="6 8" id="KW-1133">Transmembrane helix</keyword>
<dbReference type="PANTHER" id="PTHR30450:SF1">
    <property type="entry name" value="D-METHIONINE TRANSPORT SYSTEM PERMEASE PROTEIN METI-RELATED"/>
    <property type="match status" value="1"/>
</dbReference>